<dbReference type="EMBL" id="CP002801">
    <property type="protein sequence ID" value="AEH08947.1"/>
    <property type="molecule type" value="Genomic_DNA"/>
</dbReference>
<dbReference type="Pfam" id="PF07228">
    <property type="entry name" value="SpoIIE"/>
    <property type="match status" value="1"/>
</dbReference>
<feature type="compositionally biased region" description="Low complexity" evidence="2">
    <location>
        <begin position="59"/>
        <end position="72"/>
    </location>
</feature>
<dbReference type="Gene3D" id="3.30.565.10">
    <property type="entry name" value="Histidine kinase-like ATPase, C-terminal domain"/>
    <property type="match status" value="1"/>
</dbReference>
<dbReference type="SUPFAM" id="SSF55874">
    <property type="entry name" value="ATPase domain of HSP90 chaperone/DNA topoisomerase II/histidine kinase"/>
    <property type="match status" value="1"/>
</dbReference>
<organism evidence="5 6">
    <name type="scientific">Candidatus Protofrankia datiscae</name>
    <dbReference type="NCBI Taxonomy" id="2716812"/>
    <lineage>
        <taxon>Bacteria</taxon>
        <taxon>Bacillati</taxon>
        <taxon>Actinomycetota</taxon>
        <taxon>Actinomycetes</taxon>
        <taxon>Frankiales</taxon>
        <taxon>Frankiaceae</taxon>
        <taxon>Protofrankia</taxon>
    </lineage>
</organism>
<feature type="region of interest" description="Disordered" evidence="2">
    <location>
        <begin position="59"/>
        <end position="106"/>
    </location>
</feature>
<keyword evidence="6" id="KW-1185">Reference proteome</keyword>
<dbReference type="SMART" id="SM00331">
    <property type="entry name" value="PP2C_SIG"/>
    <property type="match status" value="1"/>
</dbReference>
<dbReference type="InterPro" id="IPR036890">
    <property type="entry name" value="HATPase_C_sf"/>
</dbReference>
<feature type="domain" description="PPM-type phosphatase" evidence="4">
    <location>
        <begin position="346"/>
        <end position="594"/>
    </location>
</feature>
<keyword evidence="1" id="KW-0378">Hydrolase</keyword>
<gene>
    <name evidence="5" type="ordered locus">FsymDg_1485</name>
</gene>
<dbReference type="Proteomes" id="UP000001549">
    <property type="component" value="Chromosome"/>
</dbReference>
<dbReference type="PANTHER" id="PTHR43156">
    <property type="entry name" value="STAGE II SPORULATION PROTEIN E-RELATED"/>
    <property type="match status" value="1"/>
</dbReference>
<dbReference type="Gene3D" id="3.60.40.10">
    <property type="entry name" value="PPM-type phosphatase domain"/>
    <property type="match status" value="1"/>
</dbReference>
<dbReference type="InterPro" id="IPR029016">
    <property type="entry name" value="GAF-like_dom_sf"/>
</dbReference>
<dbReference type="eggNOG" id="COG2172">
    <property type="taxonomic scope" value="Bacteria"/>
</dbReference>
<dbReference type="KEGG" id="fsy:FsymDg_1485"/>
<feature type="compositionally biased region" description="Low complexity" evidence="2">
    <location>
        <begin position="92"/>
        <end position="106"/>
    </location>
</feature>
<dbReference type="Gene3D" id="3.30.450.40">
    <property type="match status" value="1"/>
</dbReference>
<reference evidence="5 6" key="1">
    <citation type="submission" date="2011-05" db="EMBL/GenBank/DDBJ databases">
        <title>Complete sequence of chromosome of Frankia symbiont of Datisca glomerata.</title>
        <authorList>
            <consortium name="US DOE Joint Genome Institute"/>
            <person name="Lucas S."/>
            <person name="Han J."/>
            <person name="Lapidus A."/>
            <person name="Cheng J.-F."/>
            <person name="Goodwin L."/>
            <person name="Pitluck S."/>
            <person name="Peters L."/>
            <person name="Mikhailova N."/>
            <person name="Chertkov O."/>
            <person name="Teshima H."/>
            <person name="Han C."/>
            <person name="Tapia R."/>
            <person name="Land M."/>
            <person name="Hauser L."/>
            <person name="Kyrpides N."/>
            <person name="Ivanova N."/>
            <person name="Pagani I."/>
            <person name="Berry A."/>
            <person name="Pawlowski K."/>
            <person name="Persson T."/>
            <person name="Vanden Heuvel B."/>
            <person name="Benson D."/>
            <person name="Woyke T."/>
        </authorList>
    </citation>
    <scope>NUCLEOTIDE SEQUENCE [LARGE SCALE GENOMIC DNA]</scope>
    <source>
        <strain evidence="6">4085684</strain>
    </source>
</reference>
<dbReference type="eggNOG" id="COG2208">
    <property type="taxonomic scope" value="Bacteria"/>
</dbReference>
<evidence type="ECO:0000256" key="2">
    <source>
        <dbReference type="SAM" id="MobiDB-lite"/>
    </source>
</evidence>
<dbReference type="HOGENOM" id="CLU_000445_43_3_11"/>
<dbReference type="InterPro" id="IPR003594">
    <property type="entry name" value="HATPase_dom"/>
</dbReference>
<sequence>MTARYQLTSKGVRSPFVLVRQAVYERTGRLGGVLSGRTFSGRFVAGGGGDAGAASDVGGNSGAGRAPAARGAAGAGGTVGGPVRPDEVQPDAGRATAGRATVGRTGAARTGTAAGRLGAVLAEIGRETWSLGQMPLRQILGRPRERVPDRLELEHLGYLSDAGLVLSRSLDPQRIIDMIAALAVPRLGDGVIVFLRDGEKVRLGTIMHRDSRAAGFLRDFLPSRLPTLDSEDGPGLVLRTGQTWYMPYLTDELLARMSPTGMTDIPFPDFLKGPIITVPMPGHGRVLGAVTLLRRSETYTPVDISLAEHLARRGAAALDNAQLYSVEQESALTLQRSLLPENPPALHGVEIAMEYRPGTAGTEAGGDLYDVIALPGGRVGIAIGDVMGRGLHAAAVMGQLRAALRAYALEDWPPAELLTRLDRVVDSLPGLHLTTCMYIVYDPAARRATVSNAGHLPPLLVMPDEEPDYLVLDPGLPLGVGGVGVFSETSLELPPGSGIVLYTDGLVESRRRPLEDGMDRLRRGLAKAMENATECTAEGTAGCTGEGMAAVDAGVPAAGASSSGSARALLRRCLAAAGVAVQTDDDTALLVMTTYPSRPALVDVALPAEPESAVRARSVVGRVLTGRRLAAVADDALLLVSEVVTNAVLHARSDLVLRVHQEGDRLRVSVDDREGTRMPRRVSGDDGESGWGLKIVDMLARGWGVETTGDGKRVWFDLAIPASGDTNGTPSP</sequence>
<evidence type="ECO:0000313" key="6">
    <source>
        <dbReference type="Proteomes" id="UP000001549"/>
    </source>
</evidence>
<evidence type="ECO:0000259" key="3">
    <source>
        <dbReference type="SMART" id="SM00065"/>
    </source>
</evidence>
<dbReference type="SUPFAM" id="SSF81606">
    <property type="entry name" value="PP2C-like"/>
    <property type="match status" value="1"/>
</dbReference>
<protein>
    <submittedName>
        <fullName evidence="5">Protein serine/threonine phosphatase with GAF(S) sensor(S)</fullName>
    </submittedName>
</protein>
<evidence type="ECO:0000256" key="1">
    <source>
        <dbReference type="ARBA" id="ARBA00022801"/>
    </source>
</evidence>
<dbReference type="InterPro" id="IPR003018">
    <property type="entry name" value="GAF"/>
</dbReference>
<dbReference type="SMART" id="SM00065">
    <property type="entry name" value="GAF"/>
    <property type="match status" value="1"/>
</dbReference>
<dbReference type="SUPFAM" id="SSF55781">
    <property type="entry name" value="GAF domain-like"/>
    <property type="match status" value="1"/>
</dbReference>
<dbReference type="InterPro" id="IPR052016">
    <property type="entry name" value="Bact_Sigma-Reg"/>
</dbReference>
<dbReference type="AlphaFoldDB" id="F8B2W5"/>
<dbReference type="Pfam" id="PF13581">
    <property type="entry name" value="HATPase_c_2"/>
    <property type="match status" value="1"/>
</dbReference>
<evidence type="ECO:0000259" key="4">
    <source>
        <dbReference type="SMART" id="SM00331"/>
    </source>
</evidence>
<dbReference type="STRING" id="656024.FsymDg_1485"/>
<feature type="domain" description="GAF" evidence="3">
    <location>
        <begin position="171"/>
        <end position="328"/>
    </location>
</feature>
<name>F8B2W5_9ACTN</name>
<dbReference type="eggNOG" id="COG2203">
    <property type="taxonomic scope" value="Bacteria"/>
</dbReference>
<accession>F8B2W5</accession>
<dbReference type="CDD" id="cd16936">
    <property type="entry name" value="HATPase_RsbW-like"/>
    <property type="match status" value="1"/>
</dbReference>
<evidence type="ECO:0000313" key="5">
    <source>
        <dbReference type="EMBL" id="AEH08947.1"/>
    </source>
</evidence>
<dbReference type="Pfam" id="PF01590">
    <property type="entry name" value="GAF"/>
    <property type="match status" value="1"/>
</dbReference>
<dbReference type="InterPro" id="IPR036457">
    <property type="entry name" value="PPM-type-like_dom_sf"/>
</dbReference>
<dbReference type="InterPro" id="IPR001932">
    <property type="entry name" value="PPM-type_phosphatase-like_dom"/>
</dbReference>
<dbReference type="PANTHER" id="PTHR43156:SF2">
    <property type="entry name" value="STAGE II SPORULATION PROTEIN E"/>
    <property type="match status" value="1"/>
</dbReference>
<dbReference type="GO" id="GO:0016791">
    <property type="term" value="F:phosphatase activity"/>
    <property type="evidence" value="ECO:0007669"/>
    <property type="project" value="TreeGrafter"/>
</dbReference>
<proteinExistence type="predicted"/>